<keyword evidence="2" id="KW-1185">Reference proteome</keyword>
<accession>A0ACC0YQ05</accession>
<comment type="caution">
    <text evidence="1">The sequence shown here is derived from an EMBL/GenBank/DDBJ whole genome shotgun (WGS) entry which is preliminary data.</text>
</comment>
<dbReference type="EMBL" id="CM047740">
    <property type="protein sequence ID" value="KAJ0040552.1"/>
    <property type="molecule type" value="Genomic_DNA"/>
</dbReference>
<organism evidence="1 2">
    <name type="scientific">Pistacia integerrima</name>
    <dbReference type="NCBI Taxonomy" id="434235"/>
    <lineage>
        <taxon>Eukaryota</taxon>
        <taxon>Viridiplantae</taxon>
        <taxon>Streptophyta</taxon>
        <taxon>Embryophyta</taxon>
        <taxon>Tracheophyta</taxon>
        <taxon>Spermatophyta</taxon>
        <taxon>Magnoliopsida</taxon>
        <taxon>eudicotyledons</taxon>
        <taxon>Gunneridae</taxon>
        <taxon>Pentapetalae</taxon>
        <taxon>rosids</taxon>
        <taxon>malvids</taxon>
        <taxon>Sapindales</taxon>
        <taxon>Anacardiaceae</taxon>
        <taxon>Pistacia</taxon>
    </lineage>
</organism>
<sequence length="93" mass="10546">MAADSLPSGHNVKKNSLILVSLHAMGRIKWIWGEDCEEFKPERWIAEDGGFKNHPGNKFSALNFCLQFKAENLSRKEVTFILMKAVVASIFHN</sequence>
<protein>
    <submittedName>
        <fullName evidence="1">Uncharacterized protein</fullName>
    </submittedName>
</protein>
<reference evidence="2" key="1">
    <citation type="journal article" date="2023" name="G3 (Bethesda)">
        <title>Genome assembly and association tests identify interacting loci associated with vigor, precocity, and sex in interspecific pistachio rootstocks.</title>
        <authorList>
            <person name="Palmer W."/>
            <person name="Jacygrad E."/>
            <person name="Sagayaradj S."/>
            <person name="Cavanaugh K."/>
            <person name="Han R."/>
            <person name="Bertier L."/>
            <person name="Beede B."/>
            <person name="Kafkas S."/>
            <person name="Golino D."/>
            <person name="Preece J."/>
            <person name="Michelmore R."/>
        </authorList>
    </citation>
    <scope>NUCLEOTIDE SEQUENCE [LARGE SCALE GENOMIC DNA]</scope>
</reference>
<evidence type="ECO:0000313" key="1">
    <source>
        <dbReference type="EMBL" id="KAJ0040552.1"/>
    </source>
</evidence>
<evidence type="ECO:0000313" key="2">
    <source>
        <dbReference type="Proteomes" id="UP001163603"/>
    </source>
</evidence>
<proteinExistence type="predicted"/>
<gene>
    <name evidence="1" type="ORF">Pint_26932</name>
</gene>
<dbReference type="Proteomes" id="UP001163603">
    <property type="component" value="Chromosome 5"/>
</dbReference>
<name>A0ACC0YQ05_9ROSI</name>